<dbReference type="PANTHER" id="PTHR15642">
    <property type="entry name" value="CYTOCHROME C OXIDASE ASSEMBLY FACTOR 3, MITOCHONDRIAL"/>
    <property type="match status" value="1"/>
</dbReference>
<keyword evidence="7 9" id="KW-0496">Mitochondrion</keyword>
<evidence type="ECO:0000256" key="5">
    <source>
        <dbReference type="ARBA" id="ARBA00022692"/>
    </source>
</evidence>
<sequence length="174" mass="18248">MGDYINNRDAQKSYRPKAGTMSPGLKRAREPYKIKNALVGLGLGAFAVGVWAYSISAVKQDVFDDIDEEAKSLAASKGLTSTEATGSATHRATTVTVGAPSTSMSNSVPATGAVENIVVSEPLPPVTTTPVLPVPTRGILGRLDARWPGVLDPESKTWIKGAPAVDSIGKIWKS</sequence>
<keyword evidence="9" id="KW-0999">Mitochondrion inner membrane</keyword>
<dbReference type="GO" id="GO:0005743">
    <property type="term" value="C:mitochondrial inner membrane"/>
    <property type="evidence" value="ECO:0007669"/>
    <property type="project" value="UniProtKB-UniRule"/>
</dbReference>
<evidence type="ECO:0000256" key="6">
    <source>
        <dbReference type="ARBA" id="ARBA00022989"/>
    </source>
</evidence>
<dbReference type="Proteomes" id="UP000307440">
    <property type="component" value="Unassembled WGS sequence"/>
</dbReference>
<proteinExistence type="inferred from homology"/>
<dbReference type="PANTHER" id="PTHR15642:SF3">
    <property type="entry name" value="CYTOCHROME C OXIDASE ASSEMBLY FACTOR 3 HOMOLOG, MITOCHONDRIAL"/>
    <property type="match status" value="1"/>
</dbReference>
<protein>
    <recommendedName>
        <fullName evidence="9">Cytochrome c oxidase assembly factor 3</fullName>
    </recommendedName>
</protein>
<feature type="transmembrane region" description="Helical" evidence="9">
    <location>
        <begin position="36"/>
        <end position="54"/>
    </location>
</feature>
<evidence type="ECO:0000313" key="12">
    <source>
        <dbReference type="EMBL" id="TFK25990.1"/>
    </source>
</evidence>
<dbReference type="InterPro" id="IPR041752">
    <property type="entry name" value="Coa3"/>
</dbReference>
<dbReference type="GO" id="GO:0033617">
    <property type="term" value="P:mitochondrial respiratory chain complex IV assembly"/>
    <property type="evidence" value="ECO:0007669"/>
    <property type="project" value="UniProtKB-UniRule"/>
</dbReference>
<evidence type="ECO:0000256" key="8">
    <source>
        <dbReference type="ARBA" id="ARBA00023136"/>
    </source>
</evidence>
<evidence type="ECO:0000259" key="11">
    <source>
        <dbReference type="Pfam" id="PF09813"/>
    </source>
</evidence>
<evidence type="ECO:0000256" key="9">
    <source>
        <dbReference type="RuleBase" id="RU367056"/>
    </source>
</evidence>
<keyword evidence="6 9" id="KW-1133">Transmembrane helix</keyword>
<gene>
    <name evidence="12" type="ORF">FA15DRAFT_589372</name>
</gene>
<evidence type="ECO:0000256" key="3">
    <source>
        <dbReference type="ARBA" id="ARBA00007035"/>
    </source>
</evidence>
<evidence type="ECO:0000256" key="2">
    <source>
        <dbReference type="ARBA" id="ARBA00004304"/>
    </source>
</evidence>
<comment type="similarity">
    <text evidence="3 9">Belongs to the COA3 family.</text>
</comment>
<dbReference type="Pfam" id="PF09813">
    <property type="entry name" value="Coa3_cc"/>
    <property type="match status" value="1"/>
</dbReference>
<keyword evidence="5 9" id="KW-0812">Transmembrane</keyword>
<evidence type="ECO:0000256" key="4">
    <source>
        <dbReference type="ARBA" id="ARBA00011351"/>
    </source>
</evidence>
<organism evidence="12 13">
    <name type="scientific">Coprinopsis marcescibilis</name>
    <name type="common">Agaric fungus</name>
    <name type="synonym">Psathyrella marcescibilis</name>
    <dbReference type="NCBI Taxonomy" id="230819"/>
    <lineage>
        <taxon>Eukaryota</taxon>
        <taxon>Fungi</taxon>
        <taxon>Dikarya</taxon>
        <taxon>Basidiomycota</taxon>
        <taxon>Agaricomycotina</taxon>
        <taxon>Agaricomycetes</taxon>
        <taxon>Agaricomycetidae</taxon>
        <taxon>Agaricales</taxon>
        <taxon>Agaricineae</taxon>
        <taxon>Psathyrellaceae</taxon>
        <taxon>Coprinopsis</taxon>
    </lineage>
</organism>
<evidence type="ECO:0000313" key="13">
    <source>
        <dbReference type="Proteomes" id="UP000307440"/>
    </source>
</evidence>
<evidence type="ECO:0000256" key="10">
    <source>
        <dbReference type="SAM" id="MobiDB-lite"/>
    </source>
</evidence>
<comment type="subunit">
    <text evidence="4 9">Component of 250-400 kDa complexes called cytochrome oxidase assembly intermediates or COA complexes.</text>
</comment>
<dbReference type="STRING" id="230819.A0A5C3L0M4"/>
<comment type="subcellular location">
    <subcellularLocation>
        <location evidence="2">Mitochondrion membrane</location>
        <topology evidence="2">Single-pass membrane protein</topology>
    </subcellularLocation>
</comment>
<dbReference type="EMBL" id="ML210180">
    <property type="protein sequence ID" value="TFK25990.1"/>
    <property type="molecule type" value="Genomic_DNA"/>
</dbReference>
<dbReference type="InterPro" id="IPR018628">
    <property type="entry name" value="Coa3_CC"/>
</dbReference>
<dbReference type="AlphaFoldDB" id="A0A5C3L0M4"/>
<reference evidence="12 13" key="1">
    <citation type="journal article" date="2019" name="Nat. Ecol. Evol.">
        <title>Megaphylogeny resolves global patterns of mushroom evolution.</title>
        <authorList>
            <person name="Varga T."/>
            <person name="Krizsan K."/>
            <person name="Foldi C."/>
            <person name="Dima B."/>
            <person name="Sanchez-Garcia M."/>
            <person name="Sanchez-Ramirez S."/>
            <person name="Szollosi G.J."/>
            <person name="Szarkandi J.G."/>
            <person name="Papp V."/>
            <person name="Albert L."/>
            <person name="Andreopoulos W."/>
            <person name="Angelini C."/>
            <person name="Antonin V."/>
            <person name="Barry K.W."/>
            <person name="Bougher N.L."/>
            <person name="Buchanan P."/>
            <person name="Buyck B."/>
            <person name="Bense V."/>
            <person name="Catcheside P."/>
            <person name="Chovatia M."/>
            <person name="Cooper J."/>
            <person name="Damon W."/>
            <person name="Desjardin D."/>
            <person name="Finy P."/>
            <person name="Geml J."/>
            <person name="Haridas S."/>
            <person name="Hughes K."/>
            <person name="Justo A."/>
            <person name="Karasinski D."/>
            <person name="Kautmanova I."/>
            <person name="Kiss B."/>
            <person name="Kocsube S."/>
            <person name="Kotiranta H."/>
            <person name="LaButti K.M."/>
            <person name="Lechner B.E."/>
            <person name="Liimatainen K."/>
            <person name="Lipzen A."/>
            <person name="Lukacs Z."/>
            <person name="Mihaltcheva S."/>
            <person name="Morgado L.N."/>
            <person name="Niskanen T."/>
            <person name="Noordeloos M.E."/>
            <person name="Ohm R.A."/>
            <person name="Ortiz-Santana B."/>
            <person name="Ovrebo C."/>
            <person name="Racz N."/>
            <person name="Riley R."/>
            <person name="Savchenko A."/>
            <person name="Shiryaev A."/>
            <person name="Soop K."/>
            <person name="Spirin V."/>
            <person name="Szebenyi C."/>
            <person name="Tomsovsky M."/>
            <person name="Tulloss R.E."/>
            <person name="Uehling J."/>
            <person name="Grigoriev I.V."/>
            <person name="Vagvolgyi C."/>
            <person name="Papp T."/>
            <person name="Martin F.M."/>
            <person name="Miettinen O."/>
            <person name="Hibbett D.S."/>
            <person name="Nagy L.G."/>
        </authorList>
    </citation>
    <scope>NUCLEOTIDE SEQUENCE [LARGE SCALE GENOMIC DNA]</scope>
    <source>
        <strain evidence="12 13">CBS 121175</strain>
    </source>
</reference>
<comment type="function">
    <text evidence="1 9">Required for assembly of cytochrome c oxidase (complex IV).</text>
</comment>
<name>A0A5C3L0M4_COPMA</name>
<feature type="domain" description="Cytochrome c oxidase assembly factor 3 mitochondrial coiled-coil" evidence="11">
    <location>
        <begin position="24"/>
        <end position="70"/>
    </location>
</feature>
<evidence type="ECO:0000256" key="7">
    <source>
        <dbReference type="ARBA" id="ARBA00023128"/>
    </source>
</evidence>
<dbReference type="OrthoDB" id="10018333at2759"/>
<accession>A0A5C3L0M4</accession>
<evidence type="ECO:0000256" key="1">
    <source>
        <dbReference type="ARBA" id="ARBA00003064"/>
    </source>
</evidence>
<feature type="region of interest" description="Disordered" evidence="10">
    <location>
        <begin position="1"/>
        <end position="24"/>
    </location>
</feature>
<keyword evidence="13" id="KW-1185">Reference proteome</keyword>
<keyword evidence="8 9" id="KW-0472">Membrane</keyword>